<dbReference type="RefSeq" id="WP_013505741.1">
    <property type="nucleotide sequence ID" value="NC_014836.1"/>
</dbReference>
<evidence type="ECO:0000256" key="4">
    <source>
        <dbReference type="ARBA" id="ARBA00022519"/>
    </source>
</evidence>
<keyword evidence="7 9" id="KW-0472">Membrane</keyword>
<reference evidence="11 12" key="1">
    <citation type="submission" date="2010-12" db="EMBL/GenBank/DDBJ databases">
        <title>Complete sequence of Desulfurispirillum indicum S5.</title>
        <authorList>
            <consortium name="US DOE Joint Genome Institute"/>
            <person name="Lucas S."/>
            <person name="Copeland A."/>
            <person name="Lapidus A."/>
            <person name="Cheng J.-F."/>
            <person name="Goodwin L."/>
            <person name="Pitluck S."/>
            <person name="Chertkov O."/>
            <person name="Held B."/>
            <person name="Detter J.C."/>
            <person name="Han C."/>
            <person name="Tapia R."/>
            <person name="Land M."/>
            <person name="Hauser L."/>
            <person name="Kyrpides N."/>
            <person name="Ivanova N."/>
            <person name="Mikhailova N."/>
            <person name="Haggblom M."/>
            <person name="Rauschenbach I."/>
            <person name="Bini E."/>
            <person name="Woyke T."/>
        </authorList>
    </citation>
    <scope>NUCLEOTIDE SEQUENCE [LARGE SCALE GENOMIC DNA]</scope>
    <source>
        <strain evidence="12">ATCC BAA-1389 / DSM 22839 / S5</strain>
    </source>
</reference>
<comment type="subcellular location">
    <subcellularLocation>
        <location evidence="1">Cell inner membrane</location>
        <topology evidence="1">Multi-pass membrane protein</topology>
    </subcellularLocation>
</comment>
<evidence type="ECO:0000256" key="3">
    <source>
        <dbReference type="ARBA" id="ARBA00022475"/>
    </source>
</evidence>
<protein>
    <submittedName>
        <fullName evidence="11">Tripartite ATP-independent periplasmic transporter DctQ component</fullName>
    </submittedName>
</protein>
<keyword evidence="6 9" id="KW-1133">Transmembrane helix</keyword>
<dbReference type="EMBL" id="CP002432">
    <property type="protein sequence ID" value="ADU65860.1"/>
    <property type="molecule type" value="Genomic_DNA"/>
</dbReference>
<proteinExistence type="inferred from homology"/>
<organism evidence="11 12">
    <name type="scientific">Desulfurispirillum indicum (strain ATCC BAA-1389 / DSM 22839 / S5)</name>
    <dbReference type="NCBI Taxonomy" id="653733"/>
    <lineage>
        <taxon>Bacteria</taxon>
        <taxon>Pseudomonadati</taxon>
        <taxon>Chrysiogenota</taxon>
        <taxon>Chrysiogenia</taxon>
        <taxon>Chrysiogenales</taxon>
        <taxon>Chrysiogenaceae</taxon>
        <taxon>Desulfurispirillum</taxon>
    </lineage>
</organism>
<comment type="similarity">
    <text evidence="8">Belongs to the TRAP transporter small permease family.</text>
</comment>
<keyword evidence="3" id="KW-1003">Cell membrane</keyword>
<name>E6W3Z2_DESIS</name>
<evidence type="ECO:0000256" key="9">
    <source>
        <dbReference type="SAM" id="Phobius"/>
    </source>
</evidence>
<accession>E6W3Z2</accession>
<dbReference type="InParanoid" id="E6W3Z2"/>
<keyword evidence="12" id="KW-1185">Reference proteome</keyword>
<evidence type="ECO:0000256" key="1">
    <source>
        <dbReference type="ARBA" id="ARBA00004429"/>
    </source>
</evidence>
<evidence type="ECO:0000313" key="12">
    <source>
        <dbReference type="Proteomes" id="UP000002572"/>
    </source>
</evidence>
<evidence type="ECO:0000256" key="5">
    <source>
        <dbReference type="ARBA" id="ARBA00022692"/>
    </source>
</evidence>
<evidence type="ECO:0000256" key="6">
    <source>
        <dbReference type="ARBA" id="ARBA00022989"/>
    </source>
</evidence>
<keyword evidence="2" id="KW-0813">Transport</keyword>
<feature type="transmembrane region" description="Helical" evidence="9">
    <location>
        <begin position="99"/>
        <end position="120"/>
    </location>
</feature>
<evidence type="ECO:0000256" key="7">
    <source>
        <dbReference type="ARBA" id="ARBA00023136"/>
    </source>
</evidence>
<dbReference type="OrthoDB" id="5465095at2"/>
<evidence type="ECO:0000313" key="11">
    <source>
        <dbReference type="EMBL" id="ADU65860.1"/>
    </source>
</evidence>
<evidence type="ECO:0000256" key="8">
    <source>
        <dbReference type="ARBA" id="ARBA00038436"/>
    </source>
</evidence>
<dbReference type="HOGENOM" id="CLU_086356_3_7_0"/>
<dbReference type="eggNOG" id="COG3090">
    <property type="taxonomic scope" value="Bacteria"/>
</dbReference>
<dbReference type="FunCoup" id="E6W3Z2">
    <property type="interactions" value="55"/>
</dbReference>
<dbReference type="InterPro" id="IPR055348">
    <property type="entry name" value="DctQ"/>
</dbReference>
<dbReference type="GO" id="GO:0005886">
    <property type="term" value="C:plasma membrane"/>
    <property type="evidence" value="ECO:0007669"/>
    <property type="project" value="UniProtKB-SubCell"/>
</dbReference>
<keyword evidence="5 9" id="KW-0812">Transmembrane</keyword>
<dbReference type="InterPro" id="IPR007387">
    <property type="entry name" value="TRAP_DctQ"/>
</dbReference>
<gene>
    <name evidence="11" type="ordered locus">Selin_1125</name>
</gene>
<keyword evidence="4" id="KW-0997">Cell inner membrane</keyword>
<evidence type="ECO:0000259" key="10">
    <source>
        <dbReference type="Pfam" id="PF04290"/>
    </source>
</evidence>
<dbReference type="AlphaFoldDB" id="E6W3Z2"/>
<dbReference type="STRING" id="653733.Selin_1125"/>
<dbReference type="Proteomes" id="UP000002572">
    <property type="component" value="Chromosome"/>
</dbReference>
<feature type="domain" description="Tripartite ATP-independent periplasmic transporters DctQ component" evidence="10">
    <location>
        <begin position="36"/>
        <end position="165"/>
    </location>
</feature>
<evidence type="ECO:0000256" key="2">
    <source>
        <dbReference type="ARBA" id="ARBA00022448"/>
    </source>
</evidence>
<dbReference type="Pfam" id="PF04290">
    <property type="entry name" value="DctQ"/>
    <property type="match status" value="1"/>
</dbReference>
<feature type="transmembrane region" description="Helical" evidence="9">
    <location>
        <begin position="27"/>
        <end position="50"/>
    </location>
</feature>
<dbReference type="KEGG" id="din:Selin_1125"/>
<sequence>MSTTSRQPSLPGILGAIDRWIGHAESLILAVGVLLMALNTIANVVGRFVFGESLFFAEEVNRILIVMITFAGIGYAARHGRHIRMSAFYDLLPVTARRILMIAIATFTAMVMFSLCYFSIGYIASTQATGRLLPTLGFPIYLIYLWVPVGFAVTGIQYSLTAYRNATSREAYLSTHVIDHYQDVDPEKQV</sequence>
<feature type="transmembrane region" description="Helical" evidence="9">
    <location>
        <begin position="62"/>
        <end position="78"/>
    </location>
</feature>
<feature type="transmembrane region" description="Helical" evidence="9">
    <location>
        <begin position="140"/>
        <end position="160"/>
    </location>
</feature>
<dbReference type="PANTHER" id="PTHR35011">
    <property type="entry name" value="2,3-DIKETO-L-GULONATE TRAP TRANSPORTER SMALL PERMEASE PROTEIN YIAM"/>
    <property type="match status" value="1"/>
</dbReference>